<keyword evidence="2" id="KW-1185">Reference proteome</keyword>
<protein>
    <submittedName>
        <fullName evidence="1">ODF3A protein</fullName>
    </submittedName>
</protein>
<dbReference type="InterPro" id="IPR051291">
    <property type="entry name" value="CIMAP"/>
</dbReference>
<dbReference type="OrthoDB" id="429991at2759"/>
<feature type="non-terminal residue" evidence="1">
    <location>
        <position position="201"/>
    </location>
</feature>
<organism evidence="1 2">
    <name type="scientific">Crypturellus soui</name>
    <dbReference type="NCBI Taxonomy" id="458187"/>
    <lineage>
        <taxon>Eukaryota</taxon>
        <taxon>Metazoa</taxon>
        <taxon>Chordata</taxon>
        <taxon>Craniata</taxon>
        <taxon>Vertebrata</taxon>
        <taxon>Euteleostomi</taxon>
        <taxon>Archelosauria</taxon>
        <taxon>Archosauria</taxon>
        <taxon>Dinosauria</taxon>
        <taxon>Saurischia</taxon>
        <taxon>Theropoda</taxon>
        <taxon>Coelurosauria</taxon>
        <taxon>Aves</taxon>
        <taxon>Palaeognathae</taxon>
        <taxon>Tinamiformes</taxon>
        <taxon>Tinamidae</taxon>
        <taxon>Crypturellus</taxon>
    </lineage>
</organism>
<dbReference type="InterPro" id="IPR010736">
    <property type="entry name" value="SHIPPO-rpt"/>
</dbReference>
<accession>A0A7K4K3C4</accession>
<dbReference type="Pfam" id="PF07004">
    <property type="entry name" value="SHIPPO-rpt"/>
    <property type="match status" value="3"/>
</dbReference>
<evidence type="ECO:0000313" key="2">
    <source>
        <dbReference type="Proteomes" id="UP000545332"/>
    </source>
</evidence>
<sequence>MYRAWVGTWRPHRPRGPVMAQFTGPGPKYSIPGTTGYLNHNPTKRQAPAYSFSGVRAPAPAGCSPGPCYYVQPSVTKTGKYVAPGCVMSGRPTGTTEVTPGPGDYFLEKSKKHIYRCAPAHSMAFRHDLACGDVTPGPGDYTIPRVLGPNTTYTTASPCYSMRWRTKLGLFEEDFCKTPGPAAYPKTELDVYKPRAPKYTM</sequence>
<feature type="non-terminal residue" evidence="1">
    <location>
        <position position="1"/>
    </location>
</feature>
<proteinExistence type="predicted"/>
<dbReference type="PANTHER" id="PTHR21580">
    <property type="entry name" value="SHIPPO-1-RELATED"/>
    <property type="match status" value="1"/>
</dbReference>
<dbReference type="Proteomes" id="UP000545332">
    <property type="component" value="Unassembled WGS sequence"/>
</dbReference>
<dbReference type="GO" id="GO:0005856">
    <property type="term" value="C:cytoskeleton"/>
    <property type="evidence" value="ECO:0007669"/>
    <property type="project" value="TreeGrafter"/>
</dbReference>
<name>A0A7K4K3C4_9AVES</name>
<dbReference type="PANTHER" id="PTHR21580:SF28">
    <property type="entry name" value="BOREALIN N-TERMINAL DOMAIN-CONTAINING PROTEIN-RELATED"/>
    <property type="match status" value="1"/>
</dbReference>
<evidence type="ECO:0000313" key="1">
    <source>
        <dbReference type="EMBL" id="NWI10893.1"/>
    </source>
</evidence>
<reference evidence="1 2" key="1">
    <citation type="submission" date="2019-09" db="EMBL/GenBank/DDBJ databases">
        <title>Bird 10,000 Genomes (B10K) Project - Family phase.</title>
        <authorList>
            <person name="Zhang G."/>
        </authorList>
    </citation>
    <scope>NUCLEOTIDE SEQUENCE [LARGE SCALE GENOMIC DNA]</scope>
    <source>
        <strain evidence="1">B10K-MSB-42743</strain>
        <tissue evidence="1">Heart</tissue>
    </source>
</reference>
<gene>
    <name evidence="1" type="primary">Odf3</name>
    <name evidence="1" type="ORF">CRYSOU_R11009</name>
</gene>
<dbReference type="AlphaFoldDB" id="A0A7K4K3C4"/>
<dbReference type="EMBL" id="VWPX01004302">
    <property type="protein sequence ID" value="NWI10893.1"/>
    <property type="molecule type" value="Genomic_DNA"/>
</dbReference>
<comment type="caution">
    <text evidence="1">The sequence shown here is derived from an EMBL/GenBank/DDBJ whole genome shotgun (WGS) entry which is preliminary data.</text>
</comment>